<gene>
    <name evidence="4" type="ORF">IQ24_03804</name>
</gene>
<accession>A0A562N7S2</accession>
<organism evidence="4 5">
    <name type="scientific">Paracoccus sulfuroxidans</name>
    <dbReference type="NCBI Taxonomy" id="384678"/>
    <lineage>
        <taxon>Bacteria</taxon>
        <taxon>Pseudomonadati</taxon>
        <taxon>Pseudomonadota</taxon>
        <taxon>Alphaproteobacteria</taxon>
        <taxon>Rhodobacterales</taxon>
        <taxon>Paracoccaceae</taxon>
        <taxon>Paracoccus</taxon>
    </lineage>
</organism>
<dbReference type="InterPro" id="IPR005090">
    <property type="entry name" value="RepC_N"/>
</dbReference>
<keyword evidence="5" id="KW-1185">Reference proteome</keyword>
<feature type="region of interest" description="Disordered" evidence="1">
    <location>
        <begin position="234"/>
        <end position="263"/>
    </location>
</feature>
<dbReference type="Pfam" id="PF03428">
    <property type="entry name" value="RP-C"/>
    <property type="match status" value="1"/>
</dbReference>
<evidence type="ECO:0000256" key="1">
    <source>
        <dbReference type="SAM" id="MobiDB-lite"/>
    </source>
</evidence>
<dbReference type="InterPro" id="IPR047611">
    <property type="entry name" value="RepABC_RepC"/>
</dbReference>
<dbReference type="Pfam" id="PF11800">
    <property type="entry name" value="RP-C_C"/>
    <property type="match status" value="1"/>
</dbReference>
<dbReference type="Proteomes" id="UP000316225">
    <property type="component" value="Unassembled WGS sequence"/>
</dbReference>
<dbReference type="SUPFAM" id="SSF46785">
    <property type="entry name" value="Winged helix' DNA-binding domain"/>
    <property type="match status" value="1"/>
</dbReference>
<comment type="caution">
    <text evidence="4">The sequence shown here is derived from an EMBL/GenBank/DDBJ whole genome shotgun (WGS) entry which is preliminary data.</text>
</comment>
<dbReference type="InterPro" id="IPR036390">
    <property type="entry name" value="WH_DNA-bd_sf"/>
</dbReference>
<evidence type="ECO:0000313" key="5">
    <source>
        <dbReference type="Proteomes" id="UP000316225"/>
    </source>
</evidence>
<sequence>MTPFGRQPVTAGLLATHALAERPAPQTALDKWALLRDLTTARAAFGVSDRDLGVLSALLSFHPRKDLSDDGGLIVFPSNASLSDRAHGMAESTLRRHLAALVRAGLILRRDSPNGKRYARRGPSGLQRAFGFDLRPLLMRGAEIAEAATEARQRELELRLSRETVVLHLRDTAKLIAWGRNEVQANWDELSDLLALMQRHLRRKLQADELSVLAQKARTLLARAKDLVAVETPEMIANDGQNERHQQNSKPDSSESESCQDNQKAAAPALPLSVVLKATPEICDFAPEEIRNWTDLVRAADFIRPMLGITLEAWHQAASVMGRETAAVVLACILQRARAISNPGGYLRALTGKAAEGGFSAGPMVMALIRAEGRPS</sequence>
<protein>
    <submittedName>
        <fullName evidence="4">Replication initiation protein RepC</fullName>
    </submittedName>
</protein>
<feature type="compositionally biased region" description="Polar residues" evidence="1">
    <location>
        <begin position="248"/>
        <end position="263"/>
    </location>
</feature>
<dbReference type="AlphaFoldDB" id="A0A562N7S2"/>
<dbReference type="InterPro" id="IPR021760">
    <property type="entry name" value="RepC_C"/>
</dbReference>
<evidence type="ECO:0000313" key="4">
    <source>
        <dbReference type="EMBL" id="TWI28187.1"/>
    </source>
</evidence>
<dbReference type="NCBIfam" id="NF010396">
    <property type="entry name" value="PRK13824.1"/>
    <property type="match status" value="1"/>
</dbReference>
<proteinExistence type="predicted"/>
<dbReference type="NCBIfam" id="NF040974">
    <property type="entry name" value="RepABC_RepC"/>
    <property type="match status" value="1"/>
</dbReference>
<reference evidence="4 5" key="1">
    <citation type="journal article" date="2015" name="Stand. Genomic Sci.">
        <title>Genomic Encyclopedia of Bacterial and Archaeal Type Strains, Phase III: the genomes of soil and plant-associated and newly described type strains.</title>
        <authorList>
            <person name="Whitman W.B."/>
            <person name="Woyke T."/>
            <person name="Klenk H.P."/>
            <person name="Zhou Y."/>
            <person name="Lilburn T.G."/>
            <person name="Beck B.J."/>
            <person name="De Vos P."/>
            <person name="Vandamme P."/>
            <person name="Eisen J.A."/>
            <person name="Garrity G."/>
            <person name="Hugenholtz P."/>
            <person name="Kyrpides N.C."/>
        </authorList>
    </citation>
    <scope>NUCLEOTIDE SEQUENCE [LARGE SCALE GENOMIC DNA]</scope>
    <source>
        <strain evidence="4 5">CGMCC 1.5364</strain>
    </source>
</reference>
<dbReference type="EMBL" id="VLKU01000016">
    <property type="protein sequence ID" value="TWI28187.1"/>
    <property type="molecule type" value="Genomic_DNA"/>
</dbReference>
<feature type="domain" description="Plasmid replication protein C C-terminal" evidence="3">
    <location>
        <begin position="271"/>
        <end position="370"/>
    </location>
</feature>
<name>A0A562N7S2_9RHOB</name>
<evidence type="ECO:0000259" key="3">
    <source>
        <dbReference type="Pfam" id="PF11800"/>
    </source>
</evidence>
<feature type="domain" description="Plasmid replication protein C N-terminal" evidence="2">
    <location>
        <begin position="8"/>
        <end position="178"/>
    </location>
</feature>
<evidence type="ECO:0000259" key="2">
    <source>
        <dbReference type="Pfam" id="PF03428"/>
    </source>
</evidence>